<reference evidence="1 2" key="2">
    <citation type="journal article" date="2011" name="Stand. Genomic Sci.">
        <title>Complete genome sequence of Isosphaera pallida type strain (IS1B).</title>
        <authorList>
            <consortium name="US DOE Joint Genome Institute (JGI-PGF)"/>
            <person name="Goker M."/>
            <person name="Cleland D."/>
            <person name="Saunders E."/>
            <person name="Lapidus A."/>
            <person name="Nolan M."/>
            <person name="Lucas S."/>
            <person name="Hammon N."/>
            <person name="Deshpande S."/>
            <person name="Cheng J.F."/>
            <person name="Tapia R."/>
            <person name="Han C."/>
            <person name="Goodwin L."/>
            <person name="Pitluck S."/>
            <person name="Liolios K."/>
            <person name="Pagani I."/>
            <person name="Ivanova N."/>
            <person name="Mavromatis K."/>
            <person name="Pati A."/>
            <person name="Chen A."/>
            <person name="Palaniappan K."/>
            <person name="Land M."/>
            <person name="Hauser L."/>
            <person name="Chang Y.J."/>
            <person name="Jeffries C.D."/>
            <person name="Detter J.C."/>
            <person name="Beck B."/>
            <person name="Woyke T."/>
            <person name="Bristow J."/>
            <person name="Eisen J.A."/>
            <person name="Markowitz V."/>
            <person name="Hugenholtz P."/>
            <person name="Kyrpides N.C."/>
            <person name="Klenk H.P."/>
        </authorList>
    </citation>
    <scope>NUCLEOTIDE SEQUENCE [LARGE SCALE GENOMIC DNA]</scope>
    <source>
        <strain evidence="2">ATCC 43644 / DSM 9630 / IS1B</strain>
    </source>
</reference>
<keyword evidence="2" id="KW-1185">Reference proteome</keyword>
<dbReference type="InParanoid" id="E8R499"/>
<protein>
    <submittedName>
        <fullName evidence="1">Repeat-companion domain protein</fullName>
    </submittedName>
</protein>
<dbReference type="NCBIfam" id="TIGR02996">
    <property type="entry name" value="rpt_mate_G_obs"/>
    <property type="match status" value="1"/>
</dbReference>
<evidence type="ECO:0000313" key="1">
    <source>
        <dbReference type="EMBL" id="ADV62700.1"/>
    </source>
</evidence>
<gene>
    <name evidence="1" type="ordered locus">Isop_2120</name>
</gene>
<dbReference type="AlphaFoldDB" id="E8R499"/>
<dbReference type="KEGG" id="ipa:Isop_2120"/>
<dbReference type="RefSeq" id="WP_013564988.1">
    <property type="nucleotide sequence ID" value="NC_014962.1"/>
</dbReference>
<dbReference type="InterPro" id="IPR014338">
    <property type="entry name" value="CHP02996_rpt-companion-dom"/>
</dbReference>
<proteinExistence type="predicted"/>
<sequence length="275" mass="30739">MTDPVRPCAADVERLQRRDAAGVVLAIARRAAEARRGRPCREVNEAALIELVTKLFRELEGSPGSQPAVVVRDCLQEVALRMVPAGGVFESVIRMASCLAPWHGSTTIHRLLAKARREESHQTARRDRLWWTRRFRVLLAQRWVVEQARALAMRDQCSGAATRSLTDLVVSASDFADRIEARLAKALVQGESIDPTESLIYADWLEERGDLETAELIRLACDPGDGLDRKTNRAVFTRLIQAGVHFLPESDPPSWWWIARLIDNDDESAGLDDPA</sequence>
<dbReference type="HOGENOM" id="CLU_1011116_0_0_0"/>
<organism evidence="1 2">
    <name type="scientific">Isosphaera pallida (strain ATCC 43644 / DSM 9630 / IS1B)</name>
    <dbReference type="NCBI Taxonomy" id="575540"/>
    <lineage>
        <taxon>Bacteria</taxon>
        <taxon>Pseudomonadati</taxon>
        <taxon>Planctomycetota</taxon>
        <taxon>Planctomycetia</taxon>
        <taxon>Isosphaerales</taxon>
        <taxon>Isosphaeraceae</taxon>
        <taxon>Isosphaera</taxon>
    </lineage>
</organism>
<dbReference type="Proteomes" id="UP000008631">
    <property type="component" value="Chromosome"/>
</dbReference>
<name>E8R499_ISOPI</name>
<accession>E8R499</accession>
<dbReference type="EMBL" id="CP002353">
    <property type="protein sequence ID" value="ADV62700.1"/>
    <property type="molecule type" value="Genomic_DNA"/>
</dbReference>
<reference key="1">
    <citation type="submission" date="2010-11" db="EMBL/GenBank/DDBJ databases">
        <title>The complete sequence of chromosome of Isophaera pallida ATCC 43644.</title>
        <authorList>
            <consortium name="US DOE Joint Genome Institute (JGI-PGF)"/>
            <person name="Lucas S."/>
            <person name="Copeland A."/>
            <person name="Lapidus A."/>
            <person name="Bruce D."/>
            <person name="Goodwin L."/>
            <person name="Pitluck S."/>
            <person name="Kyrpides N."/>
            <person name="Mavromatis K."/>
            <person name="Pagani I."/>
            <person name="Ivanova N."/>
            <person name="Saunders E."/>
            <person name="Brettin T."/>
            <person name="Detter J.C."/>
            <person name="Han C."/>
            <person name="Tapia R."/>
            <person name="Land M."/>
            <person name="Hauser L."/>
            <person name="Markowitz V."/>
            <person name="Cheng J.-F."/>
            <person name="Hugenholtz P."/>
            <person name="Woyke T."/>
            <person name="Wu D."/>
            <person name="Eisen J.A."/>
        </authorList>
    </citation>
    <scope>NUCLEOTIDE SEQUENCE</scope>
    <source>
        <strain>ATCC 43644</strain>
    </source>
</reference>
<evidence type="ECO:0000313" key="2">
    <source>
        <dbReference type="Proteomes" id="UP000008631"/>
    </source>
</evidence>